<evidence type="ECO:0000313" key="4">
    <source>
        <dbReference type="Proteomes" id="UP000256817"/>
    </source>
</evidence>
<evidence type="ECO:0000313" key="2">
    <source>
        <dbReference type="EMBL" id="RRO23229.1"/>
    </source>
</evidence>
<protein>
    <submittedName>
        <fullName evidence="2">Uncharacterized protein</fullName>
    </submittedName>
</protein>
<accession>A0AA93DMK0</accession>
<evidence type="ECO:0000313" key="1">
    <source>
        <dbReference type="EMBL" id="RRO09935.1"/>
    </source>
</evidence>
<evidence type="ECO:0000313" key="3">
    <source>
        <dbReference type="Proteomes" id="UP000256540"/>
    </source>
</evidence>
<gene>
    <name evidence="2" type="ORF">DMB84_004140</name>
    <name evidence="1" type="ORF">DMB85_007050</name>
</gene>
<dbReference type="RefSeq" id="WP_103861703.1">
    <property type="nucleotide sequence ID" value="NZ_CP086253.1"/>
</dbReference>
<dbReference type="AlphaFoldDB" id="A0AA93DMK0"/>
<dbReference type="Proteomes" id="UP000256540">
    <property type="component" value="Unassembled WGS sequence"/>
</dbReference>
<name>A0AA93DMK0_9GAMM</name>
<keyword evidence="4" id="KW-1185">Reference proteome</keyword>
<dbReference type="EMBL" id="QHJS02000011">
    <property type="protein sequence ID" value="RRO23229.1"/>
    <property type="molecule type" value="Genomic_DNA"/>
</dbReference>
<comment type="caution">
    <text evidence="2">The sequence shown here is derived from an EMBL/GenBank/DDBJ whole genome shotgun (WGS) entry which is preliminary data.</text>
</comment>
<organism evidence="2 3">
    <name type="scientific">Pectobacterium aquaticum</name>
    <dbReference type="NCBI Taxonomy" id="2204145"/>
    <lineage>
        <taxon>Bacteria</taxon>
        <taxon>Pseudomonadati</taxon>
        <taxon>Pseudomonadota</taxon>
        <taxon>Gammaproteobacteria</taxon>
        <taxon>Enterobacterales</taxon>
        <taxon>Pectobacteriaceae</taxon>
        <taxon>Pectobacterium</taxon>
    </lineage>
</organism>
<proteinExistence type="predicted"/>
<sequence>MDEIRGLGLFGEYFKDYQDQYVLIGGVASWITLDEVGEPFRSTKDLDIVLIIETLTPEFLNKFWEFIKAGGYEHRQSGGEKSIFYRFKNPEDSTYPVQIEIFSRSPEGITPPKDASIIPIPTGEDISSLSAILLDDNYYAFLKNGLQQTERLSYIGADRLIPFKMHAWLDLSNRKKAGETIDTKTINKHRNDVIRLSGQLTENAIEIPDDIRIHMEIFLAALPNENVNLRNLGIRGSISDVIYRIKIGFGLV</sequence>
<dbReference type="EMBL" id="QHJW02000014">
    <property type="protein sequence ID" value="RRO09935.1"/>
    <property type="molecule type" value="Genomic_DNA"/>
</dbReference>
<reference evidence="3 4" key="1">
    <citation type="submission" date="2018-11" db="EMBL/GenBank/DDBJ databases">
        <title>Draft genome sequences of proposed Pectobacterium aquaticum sp. nov. isolated in France from fresh water.</title>
        <authorList>
            <person name="Pedron J."/>
            <person name="Barny M.A."/>
        </authorList>
    </citation>
    <scope>NUCLEOTIDE SEQUENCE [LARGE SCALE GENOMIC DNA]</scope>
    <source>
        <strain evidence="2 3">A127-S21-F16</strain>
        <strain evidence="1 4">A35-S23-M15</strain>
    </source>
</reference>
<dbReference type="Proteomes" id="UP000256817">
    <property type="component" value="Unassembled WGS sequence"/>
</dbReference>